<protein>
    <submittedName>
        <fullName evidence="5">Efflux RND transporter periplasmic adaptor subunit</fullName>
    </submittedName>
</protein>
<evidence type="ECO:0000313" key="5">
    <source>
        <dbReference type="EMBL" id="UNY98462.1"/>
    </source>
</evidence>
<accession>A0ABY3YLI1</accession>
<dbReference type="InterPro" id="IPR006143">
    <property type="entry name" value="RND_pump_MFP"/>
</dbReference>
<dbReference type="Gene3D" id="2.40.420.20">
    <property type="match status" value="1"/>
</dbReference>
<comment type="similarity">
    <text evidence="1">Belongs to the membrane fusion protein (MFP) (TC 8.A.1) family.</text>
</comment>
<feature type="domain" description="Multidrug resistance protein MdtA-like C-terminal permuted SH3" evidence="4">
    <location>
        <begin position="376"/>
        <end position="417"/>
    </location>
</feature>
<evidence type="ECO:0000259" key="4">
    <source>
        <dbReference type="Pfam" id="PF25967"/>
    </source>
</evidence>
<keyword evidence="3" id="KW-0812">Transmembrane</keyword>
<keyword evidence="3" id="KW-1133">Transmembrane helix</keyword>
<dbReference type="EMBL" id="CP094326">
    <property type="protein sequence ID" value="UNY98462.1"/>
    <property type="molecule type" value="Genomic_DNA"/>
</dbReference>
<proteinExistence type="inferred from homology"/>
<keyword evidence="6" id="KW-1185">Reference proteome</keyword>
<evidence type="ECO:0000256" key="3">
    <source>
        <dbReference type="SAM" id="Phobius"/>
    </source>
</evidence>
<feature type="coiled-coil region" evidence="2">
    <location>
        <begin position="114"/>
        <end position="148"/>
    </location>
</feature>
<name>A0ABY3YLI1_9FLAO</name>
<keyword evidence="2" id="KW-0175">Coiled coil</keyword>
<reference evidence="5 6" key="1">
    <citation type="journal article" date="2018" name="Int. J. Syst. Evol. Microbiol.">
        <title>Zhouia spongiae sp. nov., isolated from a marine sponge.</title>
        <authorList>
            <person name="Zhuang L."/>
            <person name="Lin B."/>
            <person name="Qin F."/>
            <person name="Luo L."/>
        </authorList>
    </citation>
    <scope>NUCLEOTIDE SEQUENCE [LARGE SCALE GENOMIC DNA]</scope>
    <source>
        <strain evidence="5 6">HN-Y44</strain>
    </source>
</reference>
<dbReference type="Gene3D" id="2.40.30.170">
    <property type="match status" value="1"/>
</dbReference>
<dbReference type="Gene3D" id="2.40.50.100">
    <property type="match status" value="1"/>
</dbReference>
<evidence type="ECO:0000256" key="2">
    <source>
        <dbReference type="SAM" id="Coils"/>
    </source>
</evidence>
<feature type="transmembrane region" description="Helical" evidence="3">
    <location>
        <begin position="33"/>
        <end position="54"/>
    </location>
</feature>
<dbReference type="Pfam" id="PF25967">
    <property type="entry name" value="RND-MFP_C"/>
    <property type="match status" value="1"/>
</dbReference>
<keyword evidence="3" id="KW-0472">Membrane</keyword>
<evidence type="ECO:0000256" key="1">
    <source>
        <dbReference type="ARBA" id="ARBA00009477"/>
    </source>
</evidence>
<sequence length="429" mass="48061">MSVLCFWYGIGFYYGMDKIIDKRKQRVNRLKRLQTPAGITLGAIVLLVVVPRFFRTSMDRNTIIIESVKRGNIENTLSAEGVVEPFGEIILVSPVTAKIKSVFHEAGAVIDSGQAILELDAEFMKLEYNRLNDELKLKDNNVQKLRLELQKNLQQIRLENEIKSLQVKNYEAAVNRMERLYEIGGATKEALDQSKQDLEIARLEKEKLQSEYEFKKASFGQELANENILSSIQRQKLEELGQKLEDSRLKTNISGMLTWVEKRIGVQVQEGEPLAKVANVSSFLIEARISDRYMQQLKKGMPVLVEVNNTVAKGSIDQISPTVENNAVKFKVRLEAETQQMLKPNLSVPVSVVTGERKNSLFLPDGAAFGGGKIQKLFVVNGSQAIAREVEIGIQAGGKVEILSGLKEGDSVIVSDMENYESKSKLAIR</sequence>
<dbReference type="InterPro" id="IPR058627">
    <property type="entry name" value="MdtA-like_C"/>
</dbReference>
<gene>
    <name evidence="5" type="ORF">MQE36_15450</name>
</gene>
<dbReference type="Proteomes" id="UP000829476">
    <property type="component" value="Chromosome"/>
</dbReference>
<dbReference type="RefSeq" id="WP_242936868.1">
    <property type="nucleotide sequence ID" value="NZ_CP094326.1"/>
</dbReference>
<dbReference type="NCBIfam" id="TIGR01730">
    <property type="entry name" value="RND_mfp"/>
    <property type="match status" value="1"/>
</dbReference>
<evidence type="ECO:0000313" key="6">
    <source>
        <dbReference type="Proteomes" id="UP000829476"/>
    </source>
</evidence>
<dbReference type="Gene3D" id="1.10.287.470">
    <property type="entry name" value="Helix hairpin bin"/>
    <property type="match status" value="1"/>
</dbReference>
<organism evidence="5 6">
    <name type="scientific">Zhouia spongiae</name>
    <dbReference type="NCBI Taxonomy" id="2202721"/>
    <lineage>
        <taxon>Bacteria</taxon>
        <taxon>Pseudomonadati</taxon>
        <taxon>Bacteroidota</taxon>
        <taxon>Flavobacteriia</taxon>
        <taxon>Flavobacteriales</taxon>
        <taxon>Flavobacteriaceae</taxon>
        <taxon>Zhouia</taxon>
    </lineage>
</organism>
<feature type="coiled-coil region" evidence="2">
    <location>
        <begin position="191"/>
        <end position="218"/>
    </location>
</feature>
<dbReference type="PANTHER" id="PTHR30469">
    <property type="entry name" value="MULTIDRUG RESISTANCE PROTEIN MDTA"/>
    <property type="match status" value="1"/>
</dbReference>